<proteinExistence type="predicted"/>
<dbReference type="EMBL" id="LJYG01000116">
    <property type="protein sequence ID" value="KRQ00205.1"/>
    <property type="molecule type" value="Genomic_DNA"/>
</dbReference>
<name>A0A0R3CVA7_9BRAD</name>
<gene>
    <name evidence="2" type="ORF">AOQ71_41470</name>
</gene>
<feature type="compositionally biased region" description="Basic and acidic residues" evidence="1">
    <location>
        <begin position="11"/>
        <end position="22"/>
    </location>
</feature>
<reference evidence="2 3" key="1">
    <citation type="submission" date="2015-09" db="EMBL/GenBank/DDBJ databases">
        <title>Draft Genome Sequence of Bradyrhizobium manausense Strain BR 3351T, a Novel Symbiotic Nitrogen-Fixing Alphaproteobacterium Isolated from Brazilian Amazon Rain Forest.</title>
        <authorList>
            <person name="De Araujo J.L."/>
            <person name="Zilli J.E."/>
        </authorList>
    </citation>
    <scope>NUCLEOTIDE SEQUENCE [LARGE SCALE GENOMIC DNA]</scope>
    <source>
        <strain evidence="2 3">BR3351</strain>
    </source>
</reference>
<protein>
    <submittedName>
        <fullName evidence="2">Uncharacterized protein</fullName>
    </submittedName>
</protein>
<evidence type="ECO:0000313" key="2">
    <source>
        <dbReference type="EMBL" id="KRQ00205.1"/>
    </source>
</evidence>
<organism evidence="2 3">
    <name type="scientific">Bradyrhizobium manausense</name>
    <dbReference type="NCBI Taxonomy" id="989370"/>
    <lineage>
        <taxon>Bacteria</taxon>
        <taxon>Pseudomonadati</taxon>
        <taxon>Pseudomonadota</taxon>
        <taxon>Alphaproteobacteria</taxon>
        <taxon>Hyphomicrobiales</taxon>
        <taxon>Nitrobacteraceae</taxon>
        <taxon>Bradyrhizobium</taxon>
    </lineage>
</organism>
<dbReference type="Proteomes" id="UP000051936">
    <property type="component" value="Unassembled WGS sequence"/>
</dbReference>
<evidence type="ECO:0000256" key="1">
    <source>
        <dbReference type="SAM" id="MobiDB-lite"/>
    </source>
</evidence>
<evidence type="ECO:0000313" key="3">
    <source>
        <dbReference type="Proteomes" id="UP000051936"/>
    </source>
</evidence>
<accession>A0A0R3CVA7</accession>
<comment type="caution">
    <text evidence="2">The sequence shown here is derived from an EMBL/GenBank/DDBJ whole genome shotgun (WGS) entry which is preliminary data.</text>
</comment>
<sequence>MFEIELAGNQDETREEQHQSSRHEVAIIVHRQSTRPAGCSTIRTAHFELEHSGQVSRGSSRGTLEQSDIDLLIREMLRQNAGKIDRSHRRVT</sequence>
<keyword evidence="3" id="KW-1185">Reference proteome</keyword>
<feature type="region of interest" description="Disordered" evidence="1">
    <location>
        <begin position="1"/>
        <end position="22"/>
    </location>
</feature>
<dbReference type="AlphaFoldDB" id="A0A0R3CVA7"/>